<dbReference type="InterPro" id="IPR027038">
    <property type="entry name" value="RanGap"/>
</dbReference>
<dbReference type="GO" id="GO:0031267">
    <property type="term" value="F:small GTPase binding"/>
    <property type="evidence" value="ECO:0007669"/>
    <property type="project" value="TreeGrafter"/>
</dbReference>
<keyword evidence="1" id="KW-0343">GTPase activation</keyword>
<dbReference type="GO" id="GO:0005829">
    <property type="term" value="C:cytosol"/>
    <property type="evidence" value="ECO:0007669"/>
    <property type="project" value="TreeGrafter"/>
</dbReference>
<dbReference type="OrthoDB" id="278659at2759"/>
<keyword evidence="2" id="KW-0433">Leucine-rich repeat</keyword>
<keyword evidence="7" id="KW-1185">Reference proteome</keyword>
<evidence type="ECO:0000256" key="2">
    <source>
        <dbReference type="ARBA" id="ARBA00022614"/>
    </source>
</evidence>
<dbReference type="GO" id="GO:0005634">
    <property type="term" value="C:nucleus"/>
    <property type="evidence" value="ECO:0007669"/>
    <property type="project" value="TreeGrafter"/>
</dbReference>
<evidence type="ECO:0008006" key="8">
    <source>
        <dbReference type="Google" id="ProtNLM"/>
    </source>
</evidence>
<dbReference type="AlphaFoldDB" id="S9W061"/>
<gene>
    <name evidence="6" type="ORF">STCU_04625</name>
</gene>
<feature type="coiled-coil region" evidence="4">
    <location>
        <begin position="278"/>
        <end position="467"/>
    </location>
</feature>
<dbReference type="SMART" id="SM00368">
    <property type="entry name" value="LRR_RI"/>
    <property type="match status" value="4"/>
</dbReference>
<dbReference type="GO" id="GO:0005096">
    <property type="term" value="F:GTPase activator activity"/>
    <property type="evidence" value="ECO:0007669"/>
    <property type="project" value="UniProtKB-KW"/>
</dbReference>
<keyword evidence="3" id="KW-0677">Repeat</keyword>
<evidence type="ECO:0000256" key="3">
    <source>
        <dbReference type="ARBA" id="ARBA00022737"/>
    </source>
</evidence>
<comment type="caution">
    <text evidence="6">The sequence shown here is derived from an EMBL/GenBank/DDBJ whole genome shotgun (WGS) entry which is preliminary data.</text>
</comment>
<sequence>MQHPSGLRKLCLSGNDLFNTFQRSGLSHFYVARYLQQSNNASGGAAAAWHSNPHANTGAFYEEGVNSDSVNGAPLPSGALLSTLANDRTLTQLELDDCGLQGACLALLCRSLMLNQGLLVLSLRNNNIDAEGATLIGRALCRHGALQRLYISGNVLEDEGVCALAAVLEDTSRQADGMGSPEASVSVGRRNKPADGPGACPLEVLDVEKTWMGDRGLVALGVALQTNHSLRVLLLDDNHFTAQGCEAFAAFMEKNESVRKCQLGATSASHPILLRIERATLRNTRKAENSESDALQREVVRLHYQKYKLQEARVELEGLRDKTVEVKQAAANVDLQFKQDTSDYTKKITELKEQIEHYTKQEESYKVQGAQLEEELKRQQVQFEEDMQVVQERLTAEMALREQMEERFKECEAELARWQNEGPEREAERRAHLQNLKEDMAQWGEQRRTYKAETDELQALVHTLEDQLESRRKAAMPTPATREGASNAGKKNRKDSFVSSTNTPRKAAAAKQKA</sequence>
<keyword evidence="4" id="KW-0175">Coiled coil</keyword>
<accession>S9W061</accession>
<reference evidence="6 7" key="1">
    <citation type="journal article" date="2013" name="PLoS ONE">
        <title>Predicting the Proteins of Angomonas deanei, Strigomonas culicis and Their Respective Endosymbionts Reveals New Aspects of the Trypanosomatidae Family.</title>
        <authorList>
            <person name="Motta M.C."/>
            <person name="Martins A.C."/>
            <person name="de Souza S.S."/>
            <person name="Catta-Preta C.M."/>
            <person name="Silva R."/>
            <person name="Klein C.C."/>
            <person name="de Almeida L.G."/>
            <person name="de Lima Cunha O."/>
            <person name="Ciapina L.P."/>
            <person name="Brocchi M."/>
            <person name="Colabardini A.C."/>
            <person name="de Araujo Lima B."/>
            <person name="Machado C.R."/>
            <person name="de Almeida Soares C.M."/>
            <person name="Probst C.M."/>
            <person name="de Menezes C.B."/>
            <person name="Thompson C.E."/>
            <person name="Bartholomeu D.C."/>
            <person name="Gradia D.F."/>
            <person name="Pavoni D.P."/>
            <person name="Grisard E.C."/>
            <person name="Fantinatti-Garboggini F."/>
            <person name="Marchini F.K."/>
            <person name="Rodrigues-Luiz G.F."/>
            <person name="Wagner G."/>
            <person name="Goldman G.H."/>
            <person name="Fietto J.L."/>
            <person name="Elias M.C."/>
            <person name="Goldman M.H."/>
            <person name="Sagot M.F."/>
            <person name="Pereira M."/>
            <person name="Stoco P.H."/>
            <person name="de Mendonca-Neto R.P."/>
            <person name="Teixeira S.M."/>
            <person name="Maciel T.E."/>
            <person name="de Oliveira Mendes T.A."/>
            <person name="Urmenyi T.P."/>
            <person name="de Souza W."/>
            <person name="Schenkman S."/>
            <person name="de Vasconcelos A.T."/>
        </authorList>
    </citation>
    <scope>NUCLEOTIDE SEQUENCE [LARGE SCALE GENOMIC DNA]</scope>
</reference>
<dbReference type="SUPFAM" id="SSF52047">
    <property type="entry name" value="RNI-like"/>
    <property type="match status" value="1"/>
</dbReference>
<evidence type="ECO:0000313" key="6">
    <source>
        <dbReference type="EMBL" id="EPY29300.1"/>
    </source>
</evidence>
<dbReference type="PANTHER" id="PTHR24113">
    <property type="entry name" value="RAN GTPASE-ACTIVATING PROTEIN 1"/>
    <property type="match status" value="1"/>
</dbReference>
<dbReference type="GO" id="GO:0048471">
    <property type="term" value="C:perinuclear region of cytoplasm"/>
    <property type="evidence" value="ECO:0007669"/>
    <property type="project" value="TreeGrafter"/>
</dbReference>
<evidence type="ECO:0000256" key="1">
    <source>
        <dbReference type="ARBA" id="ARBA00022468"/>
    </source>
</evidence>
<dbReference type="Gene3D" id="3.80.10.10">
    <property type="entry name" value="Ribonuclease Inhibitor"/>
    <property type="match status" value="2"/>
</dbReference>
<dbReference type="GO" id="GO:0006913">
    <property type="term" value="P:nucleocytoplasmic transport"/>
    <property type="evidence" value="ECO:0007669"/>
    <property type="project" value="TreeGrafter"/>
</dbReference>
<protein>
    <recommendedName>
        <fullName evidence="8">Leucine-rich repeat protein (LRRP)</fullName>
    </recommendedName>
</protein>
<evidence type="ECO:0000256" key="4">
    <source>
        <dbReference type="SAM" id="Coils"/>
    </source>
</evidence>
<dbReference type="InterPro" id="IPR032675">
    <property type="entry name" value="LRR_dom_sf"/>
</dbReference>
<dbReference type="PANTHER" id="PTHR24113:SF12">
    <property type="entry name" value="RAN GTPASE-ACTIVATING PROTEIN 1"/>
    <property type="match status" value="1"/>
</dbReference>
<dbReference type="Proteomes" id="UP000015354">
    <property type="component" value="Unassembled WGS sequence"/>
</dbReference>
<dbReference type="InterPro" id="IPR001611">
    <property type="entry name" value="Leu-rich_rpt"/>
</dbReference>
<name>S9W061_9TRYP</name>
<feature type="region of interest" description="Disordered" evidence="5">
    <location>
        <begin position="467"/>
        <end position="514"/>
    </location>
</feature>
<evidence type="ECO:0000313" key="7">
    <source>
        <dbReference type="Proteomes" id="UP000015354"/>
    </source>
</evidence>
<dbReference type="EMBL" id="ATMH01004625">
    <property type="protein sequence ID" value="EPY29300.1"/>
    <property type="molecule type" value="Genomic_DNA"/>
</dbReference>
<proteinExistence type="predicted"/>
<dbReference type="Pfam" id="PF13516">
    <property type="entry name" value="LRR_6"/>
    <property type="match status" value="4"/>
</dbReference>
<organism evidence="6 7">
    <name type="scientific">Strigomonas culicis</name>
    <dbReference type="NCBI Taxonomy" id="28005"/>
    <lineage>
        <taxon>Eukaryota</taxon>
        <taxon>Discoba</taxon>
        <taxon>Euglenozoa</taxon>
        <taxon>Kinetoplastea</taxon>
        <taxon>Metakinetoplastina</taxon>
        <taxon>Trypanosomatida</taxon>
        <taxon>Trypanosomatidae</taxon>
        <taxon>Strigomonadinae</taxon>
        <taxon>Strigomonas</taxon>
    </lineage>
</organism>
<evidence type="ECO:0000256" key="5">
    <source>
        <dbReference type="SAM" id="MobiDB-lite"/>
    </source>
</evidence>